<protein>
    <submittedName>
        <fullName evidence="7">Elongation factor EF-2</fullName>
    </submittedName>
</protein>
<dbReference type="EMBL" id="AAZE01000022">
    <property type="protein sequence ID" value="EDJ90147.1"/>
    <property type="molecule type" value="Genomic_DNA"/>
</dbReference>
<dbReference type="FunFam" id="3.30.70.240:FF:000001">
    <property type="entry name" value="Elongation factor G"/>
    <property type="match status" value="1"/>
</dbReference>
<dbReference type="Pfam" id="PF00679">
    <property type="entry name" value="EFG_C"/>
    <property type="match status" value="1"/>
</dbReference>
<sequence>ELSSCYGKRSEANEFVVKIDAEVPLSEMFGYATDLRSQTQGRASYSMEPLKYAEAPTSVAAAVIEARKK</sequence>
<dbReference type="GO" id="GO:0003746">
    <property type="term" value="F:translation elongation factor activity"/>
    <property type="evidence" value="ECO:0007669"/>
    <property type="project" value="UniProtKB-KW"/>
</dbReference>
<dbReference type="InterPro" id="IPR035647">
    <property type="entry name" value="EFG_III/V"/>
</dbReference>
<dbReference type="InterPro" id="IPR035649">
    <property type="entry name" value="EFG_V"/>
</dbReference>
<reference evidence="7 8" key="1">
    <citation type="journal article" date="2007" name="Genome Biol.">
        <title>Characterization and modeling of the Haemophilus influenzae core and supragenomes based on the complete genomic sequences of Rd and 12 clinical nontypeable strains.</title>
        <authorList>
            <person name="Hogg J.S."/>
            <person name="Hu F.Z."/>
            <person name="Janto B."/>
            <person name="Boissy R."/>
            <person name="Hayes J."/>
            <person name="Keefe R."/>
            <person name="Post J.C."/>
            <person name="Ehrlich G.D."/>
        </authorList>
    </citation>
    <scope>NUCLEOTIDE SEQUENCE [LARGE SCALE GENOMIC DNA]</scope>
    <source>
        <strain evidence="7 8">R3021</strain>
    </source>
</reference>
<evidence type="ECO:0000256" key="2">
    <source>
        <dbReference type="ARBA" id="ARBA00022768"/>
    </source>
</evidence>
<name>A4N6G5_HAEIF</name>
<dbReference type="GO" id="GO:0005525">
    <property type="term" value="F:GTP binding"/>
    <property type="evidence" value="ECO:0007669"/>
    <property type="project" value="UniProtKB-KW"/>
</dbReference>
<evidence type="ECO:0000313" key="8">
    <source>
        <dbReference type="Proteomes" id="UP000003798"/>
    </source>
</evidence>
<dbReference type="Proteomes" id="UP000003798">
    <property type="component" value="Unassembled WGS sequence"/>
</dbReference>
<dbReference type="SUPFAM" id="SSF54980">
    <property type="entry name" value="EF-G C-terminal domain-like"/>
    <property type="match status" value="1"/>
</dbReference>
<evidence type="ECO:0000256" key="3">
    <source>
        <dbReference type="ARBA" id="ARBA00022917"/>
    </source>
</evidence>
<feature type="domain" description="Elongation factor EFG" evidence="6">
    <location>
        <begin position="1"/>
        <end position="63"/>
    </location>
</feature>
<keyword evidence="2 7" id="KW-0251">Elongation factor</keyword>
<dbReference type="PANTHER" id="PTHR43261:SF1">
    <property type="entry name" value="RIBOSOME-RELEASING FACTOR 2, MITOCHONDRIAL"/>
    <property type="match status" value="1"/>
</dbReference>
<dbReference type="PANTHER" id="PTHR43261">
    <property type="entry name" value="TRANSLATION ELONGATION FACTOR G-RELATED"/>
    <property type="match status" value="1"/>
</dbReference>
<evidence type="ECO:0000256" key="5">
    <source>
        <dbReference type="ARBA" id="ARBA00024731"/>
    </source>
</evidence>
<evidence type="ECO:0000256" key="1">
    <source>
        <dbReference type="ARBA" id="ARBA00022741"/>
    </source>
</evidence>
<dbReference type="GO" id="GO:0032790">
    <property type="term" value="P:ribosome disassembly"/>
    <property type="evidence" value="ECO:0007669"/>
    <property type="project" value="TreeGrafter"/>
</dbReference>
<evidence type="ECO:0000256" key="4">
    <source>
        <dbReference type="ARBA" id="ARBA00023134"/>
    </source>
</evidence>
<dbReference type="AlphaFoldDB" id="A4N6G5"/>
<comment type="function">
    <text evidence="5">Catalyzes the GTP-dependent ribosomal translocation step during translation elongation. During this step, the ribosome changes from the pre-translocational (PRE) to the post-translocational (POST) state as the newly formed A-site-bound peptidyl-tRNA and P-site-bound deacylated tRNA move to the P and E sites, respectively. Catalyzes the coordinated movement of the two tRNA molecules, the mRNA and conformational changes in the ribosome.</text>
</comment>
<keyword evidence="3" id="KW-0648">Protein biosynthesis</keyword>
<keyword evidence="4" id="KW-0342">GTP-binding</keyword>
<proteinExistence type="predicted"/>
<evidence type="ECO:0000259" key="6">
    <source>
        <dbReference type="SMART" id="SM00838"/>
    </source>
</evidence>
<feature type="non-terminal residue" evidence="7">
    <location>
        <position position="1"/>
    </location>
</feature>
<dbReference type="Gene3D" id="3.30.70.240">
    <property type="match status" value="1"/>
</dbReference>
<accession>A4N6G5</accession>
<keyword evidence="1" id="KW-0547">Nucleotide-binding</keyword>
<dbReference type="InterPro" id="IPR000640">
    <property type="entry name" value="EFG_V-like"/>
</dbReference>
<dbReference type="SMART" id="SM00838">
    <property type="entry name" value="EFG_C"/>
    <property type="match status" value="1"/>
</dbReference>
<gene>
    <name evidence="7" type="ORF">CGSHi22421_05942</name>
</gene>
<dbReference type="CDD" id="cd03713">
    <property type="entry name" value="EFG_mtEFG_C"/>
    <property type="match status" value="1"/>
</dbReference>
<evidence type="ECO:0000313" key="7">
    <source>
        <dbReference type="EMBL" id="EDJ90147.1"/>
    </source>
</evidence>
<organism evidence="7 8">
    <name type="scientific">Haemophilus influenzae R3021</name>
    <dbReference type="NCBI Taxonomy" id="375432"/>
    <lineage>
        <taxon>Bacteria</taxon>
        <taxon>Pseudomonadati</taxon>
        <taxon>Pseudomonadota</taxon>
        <taxon>Gammaproteobacteria</taxon>
        <taxon>Pasteurellales</taxon>
        <taxon>Pasteurellaceae</taxon>
        <taxon>Haemophilus</taxon>
    </lineage>
</organism>
<dbReference type="GO" id="GO:0017111">
    <property type="term" value="F:ribonucleoside triphosphate phosphatase activity"/>
    <property type="evidence" value="ECO:0007669"/>
    <property type="project" value="UniProtKB-ARBA"/>
</dbReference>